<evidence type="ECO:0000256" key="10">
    <source>
        <dbReference type="ARBA" id="ARBA00049091"/>
    </source>
</evidence>
<dbReference type="GO" id="GO:0045454">
    <property type="term" value="P:cell redox homeostasis"/>
    <property type="evidence" value="ECO:0007669"/>
    <property type="project" value="TreeGrafter"/>
</dbReference>
<dbReference type="FunFam" id="3.40.30.10:FF:000007">
    <property type="entry name" value="Thioredoxin-dependent thiol peroxidase"/>
    <property type="match status" value="1"/>
</dbReference>
<dbReference type="PROSITE" id="PS51352">
    <property type="entry name" value="THIOREDOXIN_2"/>
    <property type="match status" value="1"/>
</dbReference>
<dbReference type="EC" id="1.11.1.24" evidence="2"/>
<feature type="domain" description="Thioredoxin" evidence="11">
    <location>
        <begin position="4"/>
        <end position="154"/>
    </location>
</feature>
<sequence length="155" mass="17519">MTKLNKGDLAPDFTAIKQDGETVSLTGFKGKKLILYFYPKDNTPGCTSEACNLRDNYDFWLSKGYAVVGVSPDSIASHQKFIAKYDLPFPLLSDPEKKIIKDYGAWGLKKLYGREYEGLIRSTFIIDEEGKIEAIFGKVKTKEHTEQIVNKLNLE</sequence>
<dbReference type="InterPro" id="IPR013766">
    <property type="entry name" value="Thioredoxin_domain"/>
</dbReference>
<dbReference type="Pfam" id="PF00578">
    <property type="entry name" value="AhpC-TSA"/>
    <property type="match status" value="1"/>
</dbReference>
<comment type="catalytic activity">
    <reaction evidence="10">
        <text>a hydroperoxide + [thioredoxin]-dithiol = an alcohol + [thioredoxin]-disulfide + H2O</text>
        <dbReference type="Rhea" id="RHEA:62620"/>
        <dbReference type="Rhea" id="RHEA-COMP:10698"/>
        <dbReference type="Rhea" id="RHEA-COMP:10700"/>
        <dbReference type="ChEBI" id="CHEBI:15377"/>
        <dbReference type="ChEBI" id="CHEBI:29950"/>
        <dbReference type="ChEBI" id="CHEBI:30879"/>
        <dbReference type="ChEBI" id="CHEBI:35924"/>
        <dbReference type="ChEBI" id="CHEBI:50058"/>
        <dbReference type="EC" id="1.11.1.24"/>
    </reaction>
</comment>
<evidence type="ECO:0000256" key="5">
    <source>
        <dbReference type="ARBA" id="ARBA00023002"/>
    </source>
</evidence>
<evidence type="ECO:0000256" key="1">
    <source>
        <dbReference type="ARBA" id="ARBA00011245"/>
    </source>
</evidence>
<evidence type="ECO:0000259" key="11">
    <source>
        <dbReference type="PROSITE" id="PS51352"/>
    </source>
</evidence>
<keyword evidence="3 12" id="KW-0575">Peroxidase</keyword>
<dbReference type="InterPro" id="IPR050924">
    <property type="entry name" value="Peroxiredoxin_BCP/PrxQ"/>
</dbReference>
<comment type="similarity">
    <text evidence="9">Belongs to the peroxiredoxin family. BCP/PrxQ subfamily.</text>
</comment>
<dbReference type="EMBL" id="UOET01000149">
    <property type="protein sequence ID" value="VAW27706.1"/>
    <property type="molecule type" value="Genomic_DNA"/>
</dbReference>
<evidence type="ECO:0000313" key="12">
    <source>
        <dbReference type="EMBL" id="VAW27706.1"/>
    </source>
</evidence>
<comment type="subunit">
    <text evidence="1">Monomer.</text>
</comment>
<dbReference type="SUPFAM" id="SSF52833">
    <property type="entry name" value="Thioredoxin-like"/>
    <property type="match status" value="1"/>
</dbReference>
<dbReference type="InterPro" id="IPR024706">
    <property type="entry name" value="Peroxiredoxin_AhpC-typ"/>
</dbReference>
<evidence type="ECO:0000256" key="8">
    <source>
        <dbReference type="ARBA" id="ARBA00032824"/>
    </source>
</evidence>
<dbReference type="CDD" id="cd03017">
    <property type="entry name" value="PRX_BCP"/>
    <property type="match status" value="1"/>
</dbReference>
<keyword evidence="4" id="KW-0049">Antioxidant</keyword>
<reference evidence="12" key="1">
    <citation type="submission" date="2018-06" db="EMBL/GenBank/DDBJ databases">
        <authorList>
            <person name="Zhirakovskaya E."/>
        </authorList>
    </citation>
    <scope>NUCLEOTIDE SEQUENCE</scope>
</reference>
<dbReference type="NCBIfam" id="NF006960">
    <property type="entry name" value="PRK09437.1"/>
    <property type="match status" value="1"/>
</dbReference>
<protein>
    <recommendedName>
        <fullName evidence="2">thioredoxin-dependent peroxiredoxin</fullName>
        <ecNumber evidence="2">1.11.1.24</ecNumber>
    </recommendedName>
    <alternativeName>
        <fullName evidence="8">Thioredoxin peroxidase</fullName>
    </alternativeName>
</protein>
<keyword evidence="5 12" id="KW-0560">Oxidoreductase</keyword>
<evidence type="ECO:0000256" key="4">
    <source>
        <dbReference type="ARBA" id="ARBA00022862"/>
    </source>
</evidence>
<evidence type="ECO:0000256" key="3">
    <source>
        <dbReference type="ARBA" id="ARBA00022559"/>
    </source>
</evidence>
<name>A0A3B0V6Z2_9ZZZZ</name>
<keyword evidence="7" id="KW-0676">Redox-active center</keyword>
<dbReference type="InterPro" id="IPR000866">
    <property type="entry name" value="AhpC/TSA"/>
</dbReference>
<accession>A0A3B0V6Z2</accession>
<dbReference type="GO" id="GO:0034599">
    <property type="term" value="P:cellular response to oxidative stress"/>
    <property type="evidence" value="ECO:0007669"/>
    <property type="project" value="TreeGrafter"/>
</dbReference>
<dbReference type="PIRSF" id="PIRSF000239">
    <property type="entry name" value="AHPC"/>
    <property type="match status" value="1"/>
</dbReference>
<evidence type="ECO:0000256" key="9">
    <source>
        <dbReference type="ARBA" id="ARBA00038489"/>
    </source>
</evidence>
<dbReference type="GO" id="GO:0008379">
    <property type="term" value="F:thioredoxin peroxidase activity"/>
    <property type="evidence" value="ECO:0007669"/>
    <property type="project" value="TreeGrafter"/>
</dbReference>
<dbReference type="InterPro" id="IPR036249">
    <property type="entry name" value="Thioredoxin-like_sf"/>
</dbReference>
<evidence type="ECO:0000256" key="7">
    <source>
        <dbReference type="ARBA" id="ARBA00023284"/>
    </source>
</evidence>
<evidence type="ECO:0000256" key="6">
    <source>
        <dbReference type="ARBA" id="ARBA00023157"/>
    </source>
</evidence>
<keyword evidence="6" id="KW-1015">Disulfide bond</keyword>
<dbReference type="PANTHER" id="PTHR42801">
    <property type="entry name" value="THIOREDOXIN-DEPENDENT PEROXIDE REDUCTASE"/>
    <property type="match status" value="1"/>
</dbReference>
<proteinExistence type="inferred from homology"/>
<dbReference type="PANTHER" id="PTHR42801:SF4">
    <property type="entry name" value="AHPC_TSA FAMILY PROTEIN"/>
    <property type="match status" value="1"/>
</dbReference>
<gene>
    <name evidence="12" type="ORF">MNBD_BACTEROID07-1259</name>
</gene>
<evidence type="ECO:0000256" key="2">
    <source>
        <dbReference type="ARBA" id="ARBA00013017"/>
    </source>
</evidence>
<dbReference type="AlphaFoldDB" id="A0A3B0V6Z2"/>
<dbReference type="Gene3D" id="3.40.30.10">
    <property type="entry name" value="Glutaredoxin"/>
    <property type="match status" value="1"/>
</dbReference>
<dbReference type="GO" id="GO:0005737">
    <property type="term" value="C:cytoplasm"/>
    <property type="evidence" value="ECO:0007669"/>
    <property type="project" value="TreeGrafter"/>
</dbReference>
<organism evidence="12">
    <name type="scientific">hydrothermal vent metagenome</name>
    <dbReference type="NCBI Taxonomy" id="652676"/>
    <lineage>
        <taxon>unclassified sequences</taxon>
        <taxon>metagenomes</taxon>
        <taxon>ecological metagenomes</taxon>
    </lineage>
</organism>